<keyword evidence="1" id="KW-1133">Transmembrane helix</keyword>
<name>A0A3S1B894_ELYCH</name>
<sequence>MNELRIYVLSYCPRLKKKKKHKKTSGVCNQYYTLSNLCICGFVCVCVCVVGCVCVYVCSMVKTSYKNDKPSKEKFRIGSDTQIHCSSILIFFSYKLFYFKVFNTIHTKN</sequence>
<keyword evidence="1" id="KW-0812">Transmembrane</keyword>
<feature type="transmembrane region" description="Helical" evidence="1">
    <location>
        <begin position="81"/>
        <end position="99"/>
    </location>
</feature>
<feature type="transmembrane region" description="Helical" evidence="1">
    <location>
        <begin position="34"/>
        <end position="61"/>
    </location>
</feature>
<reference evidence="2 3" key="1">
    <citation type="submission" date="2019-01" db="EMBL/GenBank/DDBJ databases">
        <title>A draft genome assembly of the solar-powered sea slug Elysia chlorotica.</title>
        <authorList>
            <person name="Cai H."/>
            <person name="Li Q."/>
            <person name="Fang X."/>
            <person name="Li J."/>
            <person name="Curtis N.E."/>
            <person name="Altenburger A."/>
            <person name="Shibata T."/>
            <person name="Feng M."/>
            <person name="Maeda T."/>
            <person name="Schwartz J.A."/>
            <person name="Shigenobu S."/>
            <person name="Lundholm N."/>
            <person name="Nishiyama T."/>
            <person name="Yang H."/>
            <person name="Hasebe M."/>
            <person name="Li S."/>
            <person name="Pierce S.K."/>
            <person name="Wang J."/>
        </authorList>
    </citation>
    <scope>NUCLEOTIDE SEQUENCE [LARGE SCALE GENOMIC DNA]</scope>
    <source>
        <strain evidence="2">EC2010</strain>
        <tissue evidence="2">Whole organism of an adult</tissue>
    </source>
</reference>
<evidence type="ECO:0000313" key="3">
    <source>
        <dbReference type="Proteomes" id="UP000271974"/>
    </source>
</evidence>
<accession>A0A3S1B894</accession>
<proteinExistence type="predicted"/>
<gene>
    <name evidence="2" type="ORF">EGW08_010042</name>
</gene>
<protein>
    <submittedName>
        <fullName evidence="2">Uncharacterized protein</fullName>
    </submittedName>
</protein>
<keyword evidence="3" id="KW-1185">Reference proteome</keyword>
<keyword evidence="1" id="KW-0472">Membrane</keyword>
<organism evidence="2 3">
    <name type="scientific">Elysia chlorotica</name>
    <name type="common">Eastern emerald elysia</name>
    <name type="synonym">Sea slug</name>
    <dbReference type="NCBI Taxonomy" id="188477"/>
    <lineage>
        <taxon>Eukaryota</taxon>
        <taxon>Metazoa</taxon>
        <taxon>Spiralia</taxon>
        <taxon>Lophotrochozoa</taxon>
        <taxon>Mollusca</taxon>
        <taxon>Gastropoda</taxon>
        <taxon>Heterobranchia</taxon>
        <taxon>Euthyneura</taxon>
        <taxon>Panpulmonata</taxon>
        <taxon>Sacoglossa</taxon>
        <taxon>Placobranchoidea</taxon>
        <taxon>Plakobranchidae</taxon>
        <taxon>Elysia</taxon>
    </lineage>
</organism>
<comment type="caution">
    <text evidence="2">The sequence shown here is derived from an EMBL/GenBank/DDBJ whole genome shotgun (WGS) entry which is preliminary data.</text>
</comment>
<dbReference type="EMBL" id="RQTK01000298">
    <property type="protein sequence ID" value="RUS82202.1"/>
    <property type="molecule type" value="Genomic_DNA"/>
</dbReference>
<dbReference type="Proteomes" id="UP000271974">
    <property type="component" value="Unassembled WGS sequence"/>
</dbReference>
<dbReference type="AlphaFoldDB" id="A0A3S1B894"/>
<evidence type="ECO:0000313" key="2">
    <source>
        <dbReference type="EMBL" id="RUS82202.1"/>
    </source>
</evidence>
<evidence type="ECO:0000256" key="1">
    <source>
        <dbReference type="SAM" id="Phobius"/>
    </source>
</evidence>